<feature type="non-terminal residue" evidence="3">
    <location>
        <position position="110"/>
    </location>
</feature>
<dbReference type="GO" id="GO:0004190">
    <property type="term" value="F:aspartic-type endopeptidase activity"/>
    <property type="evidence" value="ECO:0007669"/>
    <property type="project" value="InterPro"/>
</dbReference>
<sequence length="110" mass="12163">MLASKFKNPCRRYNNALSSTYVANGKEFGAFFEACEGYWSQDSVTVAGLTVENQLFGEAVKTDNIFKDMDIDGVFGLMPVGSDGDEGPTVFENMISQRRLPIPAFSLYLN</sequence>
<gene>
    <name evidence="3" type="ORF">PoB_003832600</name>
</gene>
<dbReference type="PANTHER" id="PTHR47966">
    <property type="entry name" value="BETA-SITE APP-CLEAVING ENZYME, ISOFORM A-RELATED"/>
    <property type="match status" value="1"/>
</dbReference>
<dbReference type="SUPFAM" id="SSF50630">
    <property type="entry name" value="Acid proteases"/>
    <property type="match status" value="1"/>
</dbReference>
<evidence type="ECO:0000256" key="1">
    <source>
        <dbReference type="ARBA" id="ARBA00007447"/>
    </source>
</evidence>
<dbReference type="InterPro" id="IPR001461">
    <property type="entry name" value="Aspartic_peptidase_A1"/>
</dbReference>
<accession>A0AAV4AZ66</accession>
<evidence type="ECO:0000313" key="3">
    <source>
        <dbReference type="EMBL" id="GFO11821.1"/>
    </source>
</evidence>
<dbReference type="InterPro" id="IPR021109">
    <property type="entry name" value="Peptidase_aspartic_dom_sf"/>
</dbReference>
<dbReference type="AlphaFoldDB" id="A0AAV4AZ66"/>
<dbReference type="Proteomes" id="UP000735302">
    <property type="component" value="Unassembled WGS sequence"/>
</dbReference>
<name>A0AAV4AZ66_9GAST</name>
<dbReference type="GO" id="GO:0006508">
    <property type="term" value="P:proteolysis"/>
    <property type="evidence" value="ECO:0007669"/>
    <property type="project" value="InterPro"/>
</dbReference>
<proteinExistence type="inferred from homology"/>
<dbReference type="PANTHER" id="PTHR47966:SF51">
    <property type="entry name" value="BETA-SITE APP-CLEAVING ENZYME, ISOFORM A-RELATED"/>
    <property type="match status" value="1"/>
</dbReference>
<feature type="domain" description="Peptidase A1" evidence="2">
    <location>
        <begin position="1"/>
        <end position="110"/>
    </location>
</feature>
<organism evidence="3 4">
    <name type="scientific">Plakobranchus ocellatus</name>
    <dbReference type="NCBI Taxonomy" id="259542"/>
    <lineage>
        <taxon>Eukaryota</taxon>
        <taxon>Metazoa</taxon>
        <taxon>Spiralia</taxon>
        <taxon>Lophotrochozoa</taxon>
        <taxon>Mollusca</taxon>
        <taxon>Gastropoda</taxon>
        <taxon>Heterobranchia</taxon>
        <taxon>Euthyneura</taxon>
        <taxon>Panpulmonata</taxon>
        <taxon>Sacoglossa</taxon>
        <taxon>Placobranchoidea</taxon>
        <taxon>Plakobranchidae</taxon>
        <taxon>Plakobranchus</taxon>
    </lineage>
</organism>
<dbReference type="PROSITE" id="PS51767">
    <property type="entry name" value="PEPTIDASE_A1"/>
    <property type="match status" value="1"/>
</dbReference>
<dbReference type="InterPro" id="IPR033121">
    <property type="entry name" value="PEPTIDASE_A1"/>
</dbReference>
<evidence type="ECO:0000313" key="4">
    <source>
        <dbReference type="Proteomes" id="UP000735302"/>
    </source>
</evidence>
<dbReference type="EMBL" id="BLXT01004360">
    <property type="protein sequence ID" value="GFO11821.1"/>
    <property type="molecule type" value="Genomic_DNA"/>
</dbReference>
<reference evidence="3 4" key="1">
    <citation type="journal article" date="2021" name="Elife">
        <title>Chloroplast acquisition without the gene transfer in kleptoplastic sea slugs, Plakobranchus ocellatus.</title>
        <authorList>
            <person name="Maeda T."/>
            <person name="Takahashi S."/>
            <person name="Yoshida T."/>
            <person name="Shimamura S."/>
            <person name="Takaki Y."/>
            <person name="Nagai Y."/>
            <person name="Toyoda A."/>
            <person name="Suzuki Y."/>
            <person name="Arimoto A."/>
            <person name="Ishii H."/>
            <person name="Satoh N."/>
            <person name="Nishiyama T."/>
            <person name="Hasebe M."/>
            <person name="Maruyama T."/>
            <person name="Minagawa J."/>
            <person name="Obokata J."/>
            <person name="Shigenobu S."/>
        </authorList>
    </citation>
    <scope>NUCLEOTIDE SEQUENCE [LARGE SCALE GENOMIC DNA]</scope>
</reference>
<dbReference type="Pfam" id="PF00026">
    <property type="entry name" value="Asp"/>
    <property type="match status" value="1"/>
</dbReference>
<keyword evidence="4" id="KW-1185">Reference proteome</keyword>
<dbReference type="Gene3D" id="2.40.70.10">
    <property type="entry name" value="Acid Proteases"/>
    <property type="match status" value="1"/>
</dbReference>
<comment type="caution">
    <text evidence="3">The sequence shown here is derived from an EMBL/GenBank/DDBJ whole genome shotgun (WGS) entry which is preliminary data.</text>
</comment>
<comment type="similarity">
    <text evidence="1">Belongs to the peptidase A1 family.</text>
</comment>
<evidence type="ECO:0000259" key="2">
    <source>
        <dbReference type="PROSITE" id="PS51767"/>
    </source>
</evidence>
<protein>
    <submittedName>
        <fullName evidence="3">Cathepsin d</fullName>
    </submittedName>
</protein>